<evidence type="ECO:0000256" key="6">
    <source>
        <dbReference type="SAM" id="Phobius"/>
    </source>
</evidence>
<feature type="disulfide bond" evidence="4">
    <location>
        <begin position="201"/>
        <end position="228"/>
    </location>
</feature>
<accession>A0ABD1D839</accession>
<dbReference type="InterPro" id="IPR035976">
    <property type="entry name" value="Sushi/SCR/CCP_sf"/>
</dbReference>
<feature type="compositionally biased region" description="Basic and acidic residues" evidence="5">
    <location>
        <begin position="973"/>
        <end position="982"/>
    </location>
</feature>
<feature type="domain" description="Sushi" evidence="8">
    <location>
        <begin position="291"/>
        <end position="351"/>
    </location>
</feature>
<feature type="region of interest" description="Disordered" evidence="5">
    <location>
        <begin position="870"/>
        <end position="913"/>
    </location>
</feature>
<keyword evidence="6" id="KW-0472">Membrane</keyword>
<dbReference type="FunFam" id="3.10.100.10:FF:000089">
    <property type="entry name" value="Uncharacterized protein, isoform C"/>
    <property type="match status" value="1"/>
</dbReference>
<keyword evidence="1" id="KW-0732">Signal</keyword>
<keyword evidence="6" id="KW-0812">Transmembrane</keyword>
<feature type="disulfide bond" evidence="4">
    <location>
        <begin position="261"/>
        <end position="288"/>
    </location>
</feature>
<feature type="disulfide bond" evidence="4">
    <location>
        <begin position="293"/>
        <end position="336"/>
    </location>
</feature>
<dbReference type="SMART" id="SM00032">
    <property type="entry name" value="CCP"/>
    <property type="match status" value="3"/>
</dbReference>
<evidence type="ECO:0000259" key="8">
    <source>
        <dbReference type="PROSITE" id="PS50923"/>
    </source>
</evidence>
<dbReference type="InterPro" id="IPR000436">
    <property type="entry name" value="Sushi_SCR_CCP_dom"/>
</dbReference>
<feature type="compositionally biased region" description="Low complexity" evidence="5">
    <location>
        <begin position="493"/>
        <end position="532"/>
    </location>
</feature>
<evidence type="ECO:0000313" key="9">
    <source>
        <dbReference type="EMBL" id="KAL1395806.1"/>
    </source>
</evidence>
<comment type="caution">
    <text evidence="4">Lacks conserved residue(s) required for the propagation of feature annotation.</text>
</comment>
<feature type="transmembrane region" description="Helical" evidence="6">
    <location>
        <begin position="605"/>
        <end position="631"/>
    </location>
</feature>
<feature type="compositionally biased region" description="Low complexity" evidence="5">
    <location>
        <begin position="356"/>
        <end position="371"/>
    </location>
</feature>
<dbReference type="PROSITE" id="PS50923">
    <property type="entry name" value="SUSHI"/>
    <property type="match status" value="3"/>
</dbReference>
<dbReference type="Pfam" id="PF00084">
    <property type="entry name" value="Sushi"/>
    <property type="match status" value="3"/>
</dbReference>
<feature type="compositionally biased region" description="Basic residues" evidence="5">
    <location>
        <begin position="1016"/>
        <end position="1029"/>
    </location>
</feature>
<dbReference type="InterPro" id="IPR018378">
    <property type="entry name" value="C-type_lectin_CS"/>
</dbReference>
<proteinExistence type="predicted"/>
<gene>
    <name evidence="9" type="ORF">pipiens_000305</name>
</gene>
<dbReference type="PANTHER" id="PTHR45656">
    <property type="entry name" value="PROTEIN CBR-CLEC-78"/>
    <property type="match status" value="1"/>
</dbReference>
<feature type="compositionally biased region" description="Low complexity" evidence="5">
    <location>
        <begin position="399"/>
        <end position="414"/>
    </location>
</feature>
<dbReference type="Gene3D" id="2.10.70.10">
    <property type="entry name" value="Complement Module, domain 1"/>
    <property type="match status" value="3"/>
</dbReference>
<dbReference type="SMART" id="SM00034">
    <property type="entry name" value="CLECT"/>
    <property type="match status" value="1"/>
</dbReference>
<comment type="caution">
    <text evidence="9">The sequence shown here is derived from an EMBL/GenBank/DDBJ whole genome shotgun (WGS) entry which is preliminary data.</text>
</comment>
<evidence type="ECO:0000259" key="7">
    <source>
        <dbReference type="PROSITE" id="PS50041"/>
    </source>
</evidence>
<dbReference type="Proteomes" id="UP001562425">
    <property type="component" value="Unassembled WGS sequence"/>
</dbReference>
<dbReference type="InterPro" id="IPR016186">
    <property type="entry name" value="C-type_lectin-like/link_sf"/>
</dbReference>
<keyword evidence="3 4" id="KW-1015">Disulfide bond</keyword>
<keyword evidence="4" id="KW-0768">Sushi</keyword>
<dbReference type="InterPro" id="IPR016187">
    <property type="entry name" value="CTDL_fold"/>
</dbReference>
<evidence type="ECO:0008006" key="11">
    <source>
        <dbReference type="Google" id="ProtNLM"/>
    </source>
</evidence>
<dbReference type="InterPro" id="IPR001304">
    <property type="entry name" value="C-type_lectin-like"/>
</dbReference>
<dbReference type="PROSITE" id="PS50041">
    <property type="entry name" value="C_TYPE_LECTIN_2"/>
    <property type="match status" value="1"/>
</dbReference>
<dbReference type="Pfam" id="PF00059">
    <property type="entry name" value="Lectin_C"/>
    <property type="match status" value="1"/>
</dbReference>
<reference evidence="9 10" key="1">
    <citation type="submission" date="2024-05" db="EMBL/GenBank/DDBJ databases">
        <title>Culex pipiens pipiens assembly and annotation.</title>
        <authorList>
            <person name="Alout H."/>
            <person name="Durand T."/>
        </authorList>
    </citation>
    <scope>NUCLEOTIDE SEQUENCE [LARGE SCALE GENOMIC DNA]</scope>
    <source>
        <strain evidence="9">HA-2024</strain>
        <tissue evidence="9">Whole body</tissue>
    </source>
</reference>
<feature type="region of interest" description="Disordered" evidence="5">
    <location>
        <begin position="929"/>
        <end position="1002"/>
    </location>
</feature>
<feature type="region of interest" description="Disordered" evidence="5">
    <location>
        <begin position="356"/>
        <end position="535"/>
    </location>
</feature>
<evidence type="ECO:0000256" key="2">
    <source>
        <dbReference type="ARBA" id="ARBA00022737"/>
    </source>
</evidence>
<keyword evidence="10" id="KW-1185">Reference proteome</keyword>
<feature type="domain" description="C-type lectin" evidence="7">
    <location>
        <begin position="50"/>
        <end position="168"/>
    </location>
</feature>
<dbReference type="EMBL" id="JBEHCU010006977">
    <property type="protein sequence ID" value="KAL1395806.1"/>
    <property type="molecule type" value="Genomic_DNA"/>
</dbReference>
<protein>
    <recommendedName>
        <fullName evidence="11">Sushi, von Willebrand factor type A, EGF and pentraxin domain-containing protein 1</fullName>
    </recommendedName>
</protein>
<feature type="domain" description="Sushi" evidence="8">
    <location>
        <begin position="172"/>
        <end position="230"/>
    </location>
</feature>
<name>A0ABD1D839_CULPP</name>
<organism evidence="9 10">
    <name type="scientific">Culex pipiens pipiens</name>
    <name type="common">Northern house mosquito</name>
    <dbReference type="NCBI Taxonomy" id="38569"/>
    <lineage>
        <taxon>Eukaryota</taxon>
        <taxon>Metazoa</taxon>
        <taxon>Ecdysozoa</taxon>
        <taxon>Arthropoda</taxon>
        <taxon>Hexapoda</taxon>
        <taxon>Insecta</taxon>
        <taxon>Pterygota</taxon>
        <taxon>Neoptera</taxon>
        <taxon>Endopterygota</taxon>
        <taxon>Diptera</taxon>
        <taxon>Nematocera</taxon>
        <taxon>Culicoidea</taxon>
        <taxon>Culicidae</taxon>
        <taxon>Culicinae</taxon>
        <taxon>Culicini</taxon>
        <taxon>Culex</taxon>
        <taxon>Culex</taxon>
    </lineage>
</organism>
<evidence type="ECO:0000256" key="3">
    <source>
        <dbReference type="ARBA" id="ARBA00023157"/>
    </source>
</evidence>
<sequence>MPGAFVSVHLETSAPSQLSICEAFVYTDQALPIERCPAFRDMPPGASASYNGKCYIFYSRQPATLRDALAFCRSRGGTLINESNPALQGFISWELWRRHRSDTSSQYWMGAVRDTQDRNTWKWIGGDEVAVSFWNLPGGDEDCARYDGSKGWLWSDTNCNTQLNFICQHQPKACGRPEQPPNSTMVAPKGFDVGAVVEYNCDEGHLLVGPPQRTCLETGFYNEFPPVCKYIECGLPASIPNGFYDLVNGSVGYLSSVHYKCAEGYEMVGRALLTCDIDERWNGPPPRCELIECEPLPTLFPNGVIVAQNGTAFGAKAEVVCNAGFIPDGSETEIFCTATGQWSNVLAKCVEDPAARVPSTTTAAPTTRPSSIVIVSTTPVPATQYTQKRPQSRRPPTRPQTTRLTTSSSTTQSPLFSIEIDDGNDSDGLDGFYIGTNEDYSLPPLEVRPGLVREDVPPPPRKPYRPGQNTIAKIPSVQQVPPNRVKPPAYYEPPTQTTTTTSTTTTTTTQTPPQTRPTTTSTRKTTTSRSPQDIILSQHPQDNEIAGSVNIRQDQSPKVNVPFAVDNSDSDGTNGGGIYGGIGGNSNLGSGSGERKESKNARLNLGAIVALGAFGGFVFLAAVITTIVIVVRSIPLRCYLPRPASLRPAARRFFSNANANATTTANAATSTAVTPANTVARKISKPGGGGGAGTSGRYYYPDKPRDFNNNNSNAGPAVTSTAVVKARTGKTGKPPAAAPADPSTSQLPSRWYTVLALPFPDQTVGRRDILGTAYGRRRRQQLQQHSHLAPVAEKPHARTLGAEYRLKRSVSPPAFTVSASPSPAPPTSAQLTSNLRMFATANNGTYTNGTVDDSDDVSSIATSTLYRRPPTIEYYSSDPQPSNRTANQHYRHRASPDCNTVASFSSSSSESRNGLNRYYRQAWENLHESASKGHNNNSGHSSGHSAAALKRKETMDAPPPSRSRSRENLGGSRSRDLDRSRENLAANRGSRDYPRDSMAVRDGSEMVVSDVCVKGEKKRHHHHHHKSSHRGGATGNNENDPRGDHHRREGRGDGGHHERSRSGRRDSGSDFREPNIMGSGGNGGRRGGDHRHY</sequence>
<evidence type="ECO:0000256" key="1">
    <source>
        <dbReference type="ARBA" id="ARBA00022729"/>
    </source>
</evidence>
<dbReference type="AlphaFoldDB" id="A0ABD1D839"/>
<feature type="non-terminal residue" evidence="9">
    <location>
        <position position="1093"/>
    </location>
</feature>
<feature type="compositionally biased region" description="Acidic residues" evidence="5">
    <location>
        <begin position="419"/>
        <end position="428"/>
    </location>
</feature>
<feature type="domain" description="Sushi" evidence="8">
    <location>
        <begin position="231"/>
        <end position="290"/>
    </location>
</feature>
<dbReference type="SUPFAM" id="SSF56436">
    <property type="entry name" value="C-type lectin-like"/>
    <property type="match status" value="1"/>
</dbReference>
<feature type="compositionally biased region" description="Polar residues" evidence="5">
    <location>
        <begin position="877"/>
        <end position="888"/>
    </location>
</feature>
<feature type="compositionally biased region" description="Basic and acidic residues" evidence="5">
    <location>
        <begin position="1039"/>
        <end position="1073"/>
    </location>
</feature>
<dbReference type="CDD" id="cd00033">
    <property type="entry name" value="CCP"/>
    <property type="match status" value="3"/>
</dbReference>
<dbReference type="PANTHER" id="PTHR45656:SF4">
    <property type="entry name" value="PROTEIN CBR-CLEC-78"/>
    <property type="match status" value="1"/>
</dbReference>
<dbReference type="InterPro" id="IPR051277">
    <property type="entry name" value="SEZ6_CSMD_C4BPB_Regulators"/>
</dbReference>
<feature type="compositionally biased region" description="Polar residues" evidence="5">
    <location>
        <begin position="373"/>
        <end position="385"/>
    </location>
</feature>
<feature type="compositionally biased region" description="Basic and acidic residues" evidence="5">
    <location>
        <begin position="989"/>
        <end position="1002"/>
    </location>
</feature>
<feature type="compositionally biased region" description="Low complexity" evidence="5">
    <location>
        <begin position="932"/>
        <end position="948"/>
    </location>
</feature>
<dbReference type="PROSITE" id="PS00615">
    <property type="entry name" value="C_TYPE_LECTIN_1"/>
    <property type="match status" value="1"/>
</dbReference>
<dbReference type="Gene3D" id="3.10.100.10">
    <property type="entry name" value="Mannose-Binding Protein A, subunit A"/>
    <property type="match status" value="1"/>
</dbReference>
<dbReference type="FunFam" id="2.10.70.10:FF:000112">
    <property type="entry name" value="Uncharacterized protein, isoform C"/>
    <property type="match status" value="1"/>
</dbReference>
<dbReference type="CDD" id="cd00037">
    <property type="entry name" value="CLECT"/>
    <property type="match status" value="1"/>
</dbReference>
<evidence type="ECO:0000313" key="10">
    <source>
        <dbReference type="Proteomes" id="UP001562425"/>
    </source>
</evidence>
<feature type="region of interest" description="Disordered" evidence="5">
    <location>
        <begin position="1015"/>
        <end position="1093"/>
    </location>
</feature>
<keyword evidence="2" id="KW-0677">Repeat</keyword>
<feature type="region of interest" description="Disordered" evidence="5">
    <location>
        <begin position="726"/>
        <end position="746"/>
    </location>
</feature>
<keyword evidence="6" id="KW-1133">Transmembrane helix</keyword>
<feature type="compositionally biased region" description="Polar residues" evidence="5">
    <location>
        <begin position="467"/>
        <end position="481"/>
    </location>
</feature>
<evidence type="ECO:0000256" key="4">
    <source>
        <dbReference type="PROSITE-ProRule" id="PRU00302"/>
    </source>
</evidence>
<evidence type="ECO:0000256" key="5">
    <source>
        <dbReference type="SAM" id="MobiDB-lite"/>
    </source>
</evidence>
<dbReference type="SUPFAM" id="SSF57535">
    <property type="entry name" value="Complement control module/SCR domain"/>
    <property type="match status" value="3"/>
</dbReference>